<accession>A0A1I7XH19</accession>
<evidence type="ECO:0000256" key="1">
    <source>
        <dbReference type="SAM" id="MobiDB-lite"/>
    </source>
</evidence>
<evidence type="ECO:0000313" key="3">
    <source>
        <dbReference type="WBParaSite" id="Hba_16612"/>
    </source>
</evidence>
<dbReference type="Proteomes" id="UP000095283">
    <property type="component" value="Unplaced"/>
</dbReference>
<organism evidence="2 3">
    <name type="scientific">Heterorhabditis bacteriophora</name>
    <name type="common">Entomopathogenic nematode worm</name>
    <dbReference type="NCBI Taxonomy" id="37862"/>
    <lineage>
        <taxon>Eukaryota</taxon>
        <taxon>Metazoa</taxon>
        <taxon>Ecdysozoa</taxon>
        <taxon>Nematoda</taxon>
        <taxon>Chromadorea</taxon>
        <taxon>Rhabditida</taxon>
        <taxon>Rhabditina</taxon>
        <taxon>Rhabditomorpha</taxon>
        <taxon>Strongyloidea</taxon>
        <taxon>Heterorhabditidae</taxon>
        <taxon>Heterorhabditis</taxon>
    </lineage>
</organism>
<feature type="region of interest" description="Disordered" evidence="1">
    <location>
        <begin position="1"/>
        <end position="25"/>
    </location>
</feature>
<sequence length="85" mass="9708">MSITHNSSRINPTTSPSTISSADSGKTRERDFNYLLFSENIAHQTITCPTIMATLSITARNDRWWHLKRKQNSAYIGQHSKLERS</sequence>
<dbReference type="AlphaFoldDB" id="A0A1I7XH19"/>
<evidence type="ECO:0000313" key="2">
    <source>
        <dbReference type="Proteomes" id="UP000095283"/>
    </source>
</evidence>
<protein>
    <submittedName>
        <fullName evidence="3">Uncharacterized protein</fullName>
    </submittedName>
</protein>
<feature type="compositionally biased region" description="Low complexity" evidence="1">
    <location>
        <begin position="1"/>
        <end position="21"/>
    </location>
</feature>
<keyword evidence="2" id="KW-1185">Reference proteome</keyword>
<name>A0A1I7XH19_HETBA</name>
<proteinExistence type="predicted"/>
<dbReference type="WBParaSite" id="Hba_16612">
    <property type="protein sequence ID" value="Hba_16612"/>
    <property type="gene ID" value="Hba_16612"/>
</dbReference>
<reference evidence="3" key="1">
    <citation type="submission" date="2016-11" db="UniProtKB">
        <authorList>
            <consortium name="WormBaseParasite"/>
        </authorList>
    </citation>
    <scope>IDENTIFICATION</scope>
</reference>